<keyword evidence="5 7" id="KW-1133">Transmembrane helix</keyword>
<keyword evidence="9" id="KW-1185">Reference proteome</keyword>
<dbReference type="EMBL" id="CAJRAU010000004">
    <property type="protein sequence ID" value="CAG5070558.1"/>
    <property type="molecule type" value="Genomic_DNA"/>
</dbReference>
<comment type="caution">
    <text evidence="8">The sequence shown here is derived from an EMBL/GenBank/DDBJ whole genome shotgun (WGS) entry which is preliminary data.</text>
</comment>
<feature type="transmembrane region" description="Helical" evidence="7">
    <location>
        <begin position="127"/>
        <end position="143"/>
    </location>
</feature>
<dbReference type="CDD" id="cd06853">
    <property type="entry name" value="GT_WecA_like"/>
    <property type="match status" value="1"/>
</dbReference>
<dbReference type="PANTHER" id="PTHR22926">
    <property type="entry name" value="PHOSPHO-N-ACETYLMURAMOYL-PENTAPEPTIDE-TRANSFERASE"/>
    <property type="match status" value="1"/>
</dbReference>
<evidence type="ECO:0000256" key="1">
    <source>
        <dbReference type="ARBA" id="ARBA00004651"/>
    </source>
</evidence>
<feature type="transmembrane region" description="Helical" evidence="7">
    <location>
        <begin position="299"/>
        <end position="321"/>
    </location>
</feature>
<dbReference type="Pfam" id="PF00953">
    <property type="entry name" value="Glycos_transf_4"/>
    <property type="match status" value="1"/>
</dbReference>
<evidence type="ECO:0000256" key="5">
    <source>
        <dbReference type="ARBA" id="ARBA00022989"/>
    </source>
</evidence>
<evidence type="ECO:0000256" key="2">
    <source>
        <dbReference type="ARBA" id="ARBA00022475"/>
    </source>
</evidence>
<dbReference type="PANTHER" id="PTHR22926:SF3">
    <property type="entry name" value="UNDECAPRENYL-PHOSPHATE ALPHA-N-ACETYLGLUCOSAMINYL 1-PHOSPHATE TRANSFERASE"/>
    <property type="match status" value="1"/>
</dbReference>
<evidence type="ECO:0000256" key="4">
    <source>
        <dbReference type="ARBA" id="ARBA00022692"/>
    </source>
</evidence>
<evidence type="ECO:0000313" key="9">
    <source>
        <dbReference type="Proteomes" id="UP000679725"/>
    </source>
</evidence>
<dbReference type="RefSeq" id="WP_215234433.1">
    <property type="nucleotide sequence ID" value="NZ_CAJRAU010000004.1"/>
</dbReference>
<proteinExistence type="predicted"/>
<keyword evidence="3 8" id="KW-0808">Transferase</keyword>
<name>A0ABN7R8N1_9BACT</name>
<dbReference type="Proteomes" id="UP000679725">
    <property type="component" value="Unassembled WGS sequence"/>
</dbReference>
<feature type="transmembrane region" description="Helical" evidence="7">
    <location>
        <begin position="195"/>
        <end position="215"/>
    </location>
</feature>
<protein>
    <submittedName>
        <fullName evidence="8">Undecaprenyl-phosphate N-acetylglucosaminyl 1-phosphate transferase</fullName>
        <ecNumber evidence="8">2.7.8.33</ecNumber>
    </submittedName>
</protein>
<organism evidence="8 9">
    <name type="scientific">Dyadobacter linearis</name>
    <dbReference type="NCBI Taxonomy" id="2823330"/>
    <lineage>
        <taxon>Bacteria</taxon>
        <taxon>Pseudomonadati</taxon>
        <taxon>Bacteroidota</taxon>
        <taxon>Cytophagia</taxon>
        <taxon>Cytophagales</taxon>
        <taxon>Spirosomataceae</taxon>
        <taxon>Dyadobacter</taxon>
    </lineage>
</organism>
<gene>
    <name evidence="8" type="primary">tagO</name>
    <name evidence="8" type="ORF">DYBT9623_03103</name>
</gene>
<dbReference type="GO" id="GO:0036380">
    <property type="term" value="F:UDP-N-acetylglucosamine-undecaprenyl-phosphate N-acetylglucosaminephosphotransferase activity"/>
    <property type="evidence" value="ECO:0007669"/>
    <property type="project" value="UniProtKB-EC"/>
</dbReference>
<feature type="transmembrane region" description="Helical" evidence="7">
    <location>
        <begin position="148"/>
        <end position="166"/>
    </location>
</feature>
<keyword evidence="6 7" id="KW-0472">Membrane</keyword>
<evidence type="ECO:0000256" key="7">
    <source>
        <dbReference type="SAM" id="Phobius"/>
    </source>
</evidence>
<feature type="transmembrane region" description="Helical" evidence="7">
    <location>
        <begin position="6"/>
        <end position="25"/>
    </location>
</feature>
<accession>A0ABN7R8N1</accession>
<keyword evidence="2" id="KW-1003">Cell membrane</keyword>
<reference evidence="8 9" key="1">
    <citation type="submission" date="2021-04" db="EMBL/GenBank/DDBJ databases">
        <authorList>
            <person name="Rodrigo-Torres L."/>
            <person name="Arahal R. D."/>
            <person name="Lucena T."/>
        </authorList>
    </citation>
    <scope>NUCLEOTIDE SEQUENCE [LARGE SCALE GENOMIC DNA]</scope>
    <source>
        <strain evidence="8 9">CECT 9623</strain>
    </source>
</reference>
<evidence type="ECO:0000256" key="6">
    <source>
        <dbReference type="ARBA" id="ARBA00023136"/>
    </source>
</evidence>
<feature type="transmembrane region" description="Helical" evidence="7">
    <location>
        <begin position="172"/>
        <end position="188"/>
    </location>
</feature>
<feature type="transmembrane region" description="Helical" evidence="7">
    <location>
        <begin position="274"/>
        <end position="293"/>
    </location>
</feature>
<feature type="transmembrane region" description="Helical" evidence="7">
    <location>
        <begin position="45"/>
        <end position="66"/>
    </location>
</feature>
<dbReference type="InterPro" id="IPR000715">
    <property type="entry name" value="Glycosyl_transferase_4"/>
</dbReference>
<evidence type="ECO:0000313" key="8">
    <source>
        <dbReference type="EMBL" id="CAG5070558.1"/>
    </source>
</evidence>
<comment type="subcellular location">
    <subcellularLocation>
        <location evidence="1">Cell membrane</location>
        <topology evidence="1">Multi-pass membrane protein</topology>
    </subcellularLocation>
</comment>
<sequence length="329" mass="35977">MNWPLIFGVSLAAGTLFTWLVRTFALKNNIVNKPNPIVPQHVKPVAYLGGLGIFLGGVTSLAILYYFELLSFPEAGAALGAAGFLILGIFDDLNVYSARKKFAIQLILAFASVAFGVKAAFTNIAAIDFLLSAFWILVLVNAANLTDVCDGLVGGLCMITFMFLAITNQEQAGFALVISGSILGFLIFNSPRASIFLGDAGSHMLGFLLAAITLLRFEHSPTLAELGSFLLVPGVMLFELAFLTVVRIQKGLAWWKGSPDHFSLRLQSAGFTRWQTDVIAWTAQVFILIVAFYTSNVGIIYQLALYLTLFAALSFSWKYLLRHEVQRRT</sequence>
<feature type="transmembrane region" description="Helical" evidence="7">
    <location>
        <begin position="102"/>
        <end position="121"/>
    </location>
</feature>
<feature type="transmembrane region" description="Helical" evidence="7">
    <location>
        <begin position="227"/>
        <end position="246"/>
    </location>
</feature>
<evidence type="ECO:0000256" key="3">
    <source>
        <dbReference type="ARBA" id="ARBA00022679"/>
    </source>
</evidence>
<dbReference type="EC" id="2.7.8.33" evidence="8"/>
<keyword evidence="4 7" id="KW-0812">Transmembrane</keyword>
<feature type="transmembrane region" description="Helical" evidence="7">
    <location>
        <begin position="72"/>
        <end position="90"/>
    </location>
</feature>